<dbReference type="Pfam" id="PF00144">
    <property type="entry name" value="Beta-lactamase"/>
    <property type="match status" value="1"/>
</dbReference>
<keyword evidence="2" id="KW-0732">Signal</keyword>
<accession>A0A166LY29</accession>
<evidence type="ECO:0000256" key="2">
    <source>
        <dbReference type="SAM" id="SignalP"/>
    </source>
</evidence>
<reference evidence="4 5" key="1">
    <citation type="journal article" date="2016" name="Mol. Biol. Evol.">
        <title>Comparative Genomics of Early-Diverging Mushroom-Forming Fungi Provides Insights into the Origins of Lignocellulose Decay Capabilities.</title>
        <authorList>
            <person name="Nagy L.G."/>
            <person name="Riley R."/>
            <person name="Tritt A."/>
            <person name="Adam C."/>
            <person name="Daum C."/>
            <person name="Floudas D."/>
            <person name="Sun H."/>
            <person name="Yadav J.S."/>
            <person name="Pangilinan J."/>
            <person name="Larsson K.H."/>
            <person name="Matsuura K."/>
            <person name="Barry K."/>
            <person name="Labutti K."/>
            <person name="Kuo R."/>
            <person name="Ohm R.A."/>
            <person name="Bhattacharya S.S."/>
            <person name="Shirouzu T."/>
            <person name="Yoshinaga Y."/>
            <person name="Martin F.M."/>
            <person name="Grigoriev I.V."/>
            <person name="Hibbett D.S."/>
        </authorList>
    </citation>
    <scope>NUCLEOTIDE SEQUENCE [LARGE SCALE GENOMIC DNA]</scope>
    <source>
        <strain evidence="4 5">CBS 109695</strain>
    </source>
</reference>
<evidence type="ECO:0000256" key="1">
    <source>
        <dbReference type="ARBA" id="ARBA00038215"/>
    </source>
</evidence>
<dbReference type="STRING" id="436010.A0A166LY29"/>
<dbReference type="Gene3D" id="3.40.710.10">
    <property type="entry name" value="DD-peptidase/beta-lactamase superfamily"/>
    <property type="match status" value="1"/>
</dbReference>
<dbReference type="PANTHER" id="PTHR46825">
    <property type="entry name" value="D-ALANYL-D-ALANINE-CARBOXYPEPTIDASE/ENDOPEPTIDASE AMPH"/>
    <property type="match status" value="1"/>
</dbReference>
<feature type="signal peptide" evidence="2">
    <location>
        <begin position="1"/>
        <end position="17"/>
    </location>
</feature>
<dbReference type="InterPro" id="IPR001466">
    <property type="entry name" value="Beta-lactam-related"/>
</dbReference>
<dbReference type="EMBL" id="KV417532">
    <property type="protein sequence ID" value="KZP23442.1"/>
    <property type="molecule type" value="Genomic_DNA"/>
</dbReference>
<dbReference type="SUPFAM" id="SSF56601">
    <property type="entry name" value="beta-lactamase/transpeptidase-like"/>
    <property type="match status" value="1"/>
</dbReference>
<dbReference type="InterPro" id="IPR050491">
    <property type="entry name" value="AmpC-like"/>
</dbReference>
<keyword evidence="5" id="KW-1185">Reference proteome</keyword>
<dbReference type="Proteomes" id="UP000076532">
    <property type="component" value="Unassembled WGS sequence"/>
</dbReference>
<comment type="similarity">
    <text evidence="1">Belongs to the peptidase S12 family.</text>
</comment>
<dbReference type="AlphaFoldDB" id="A0A166LY29"/>
<feature type="domain" description="Beta-lactamase-related" evidence="3">
    <location>
        <begin position="39"/>
        <end position="383"/>
    </location>
</feature>
<dbReference type="OrthoDB" id="5946976at2759"/>
<sequence>MRLYTIALLYLRSTVLSQDTQVPLQADHKQSTVFTPEISKYIEEALDTYQVPGLSAAVIRKDGTVEVGAWGKSTEAGSLTTPDTLYYIGSCSKAFTAAAMGILIGDFEQGRNTTALPAEVTALNWNTKVKDLLPNEWALQDGWASEKASIRDIMAHVSGLGRHDLSYGPSLTSSEFVSMLRYLRPSYELREQFSYNNHASIMFVVAAHIISTYTGSYTQFVKERIFAPLNMTSTTFSLSEAVESGKMTQTWGSLANGRRIPHWMGDDRQETIAGAGGIISSVIDMAKWVELLLNSGYDTHTNTSIIPKAAFEQITSAQVVASGGPVLAYCAGWMRQTFLGRDTIWHSGGLPGGYAQLAFFPGDGVGLVQLLNTDSRAEAVLDVQQRVFEQALGLDPTSEKL</sequence>
<evidence type="ECO:0000313" key="4">
    <source>
        <dbReference type="EMBL" id="KZP23442.1"/>
    </source>
</evidence>
<evidence type="ECO:0000259" key="3">
    <source>
        <dbReference type="Pfam" id="PF00144"/>
    </source>
</evidence>
<dbReference type="InterPro" id="IPR012338">
    <property type="entry name" value="Beta-lactam/transpept-like"/>
</dbReference>
<proteinExistence type="inferred from homology"/>
<name>A0A166LY29_9AGAM</name>
<evidence type="ECO:0000313" key="5">
    <source>
        <dbReference type="Proteomes" id="UP000076532"/>
    </source>
</evidence>
<dbReference type="PANTHER" id="PTHR46825:SF15">
    <property type="entry name" value="BETA-LACTAMASE-RELATED DOMAIN-CONTAINING PROTEIN"/>
    <property type="match status" value="1"/>
</dbReference>
<organism evidence="4 5">
    <name type="scientific">Athelia psychrophila</name>
    <dbReference type="NCBI Taxonomy" id="1759441"/>
    <lineage>
        <taxon>Eukaryota</taxon>
        <taxon>Fungi</taxon>
        <taxon>Dikarya</taxon>
        <taxon>Basidiomycota</taxon>
        <taxon>Agaricomycotina</taxon>
        <taxon>Agaricomycetes</taxon>
        <taxon>Agaricomycetidae</taxon>
        <taxon>Atheliales</taxon>
        <taxon>Atheliaceae</taxon>
        <taxon>Athelia</taxon>
    </lineage>
</organism>
<protein>
    <submittedName>
        <fullName evidence="4">Beta-lactamase/transpeptidase-like protein</fullName>
    </submittedName>
</protein>
<gene>
    <name evidence="4" type="ORF">FIBSPDRAFT_737425</name>
</gene>
<feature type="chain" id="PRO_5007877042" evidence="2">
    <location>
        <begin position="18"/>
        <end position="401"/>
    </location>
</feature>